<organism evidence="1 2">
    <name type="scientific">Trichoderma harzianum CBS 226.95</name>
    <dbReference type="NCBI Taxonomy" id="983964"/>
    <lineage>
        <taxon>Eukaryota</taxon>
        <taxon>Fungi</taxon>
        <taxon>Dikarya</taxon>
        <taxon>Ascomycota</taxon>
        <taxon>Pezizomycotina</taxon>
        <taxon>Sordariomycetes</taxon>
        <taxon>Hypocreomycetidae</taxon>
        <taxon>Hypocreales</taxon>
        <taxon>Hypocreaceae</taxon>
        <taxon>Trichoderma</taxon>
    </lineage>
</organism>
<dbReference type="Proteomes" id="UP000241690">
    <property type="component" value="Unassembled WGS sequence"/>
</dbReference>
<dbReference type="GeneID" id="36623494"/>
<evidence type="ECO:0000313" key="1">
    <source>
        <dbReference type="EMBL" id="PTB55790.1"/>
    </source>
</evidence>
<protein>
    <submittedName>
        <fullName evidence="1">Uncharacterized protein</fullName>
    </submittedName>
</protein>
<sequence length="73" mass="8431">MTKQFLFSFSLAPARVSSHISTREHRFFFSSFALTYSTFAPHARAEARSRLYACVRSRLDLVAHNVRRGRPVL</sequence>
<dbReference type="RefSeq" id="XP_024775467.1">
    <property type="nucleotide sequence ID" value="XM_024914928.1"/>
</dbReference>
<accession>A0A2T4AFC3</accession>
<name>A0A2T4AFC3_TRIHA</name>
<reference evidence="1 2" key="1">
    <citation type="submission" date="2016-07" db="EMBL/GenBank/DDBJ databases">
        <title>Multiple horizontal gene transfer events from other fungi enriched the ability of initially mycotrophic Trichoderma (Ascomycota) to feed on dead plant biomass.</title>
        <authorList>
            <consortium name="DOE Joint Genome Institute"/>
            <person name="Aerts A."/>
            <person name="Atanasova L."/>
            <person name="Chenthamara K."/>
            <person name="Zhang J."/>
            <person name="Grujic M."/>
            <person name="Henrissat B."/>
            <person name="Kuo A."/>
            <person name="Salamov A."/>
            <person name="Lipzen A."/>
            <person name="Labutti K."/>
            <person name="Barry K."/>
            <person name="Miao Y."/>
            <person name="Rahimi M.J."/>
            <person name="Shen Q."/>
            <person name="Grigoriev I.V."/>
            <person name="Kubicek C.P."/>
            <person name="Druzhinina I.S."/>
        </authorList>
    </citation>
    <scope>NUCLEOTIDE SEQUENCE [LARGE SCALE GENOMIC DNA]</scope>
    <source>
        <strain evidence="1 2">CBS 226.95</strain>
    </source>
</reference>
<evidence type="ECO:0000313" key="2">
    <source>
        <dbReference type="Proteomes" id="UP000241690"/>
    </source>
</evidence>
<dbReference type="EMBL" id="KZ679679">
    <property type="protein sequence ID" value="PTB55790.1"/>
    <property type="molecule type" value="Genomic_DNA"/>
</dbReference>
<gene>
    <name evidence="1" type="ORF">M431DRAFT_408978</name>
</gene>
<keyword evidence="2" id="KW-1185">Reference proteome</keyword>
<proteinExistence type="predicted"/>
<dbReference type="AlphaFoldDB" id="A0A2T4AFC3"/>